<gene>
    <name evidence="2" type="ORF">AVDCRST_MAG16-3316</name>
</gene>
<dbReference type="GO" id="GO:0004300">
    <property type="term" value="F:enoyl-CoA hydratase activity"/>
    <property type="evidence" value="ECO:0007669"/>
    <property type="project" value="UniProtKB-EC"/>
</dbReference>
<feature type="compositionally biased region" description="Basic residues" evidence="1">
    <location>
        <begin position="189"/>
        <end position="207"/>
    </location>
</feature>
<dbReference type="AlphaFoldDB" id="A0A6J4MMZ0"/>
<feature type="non-terminal residue" evidence="2">
    <location>
        <position position="1"/>
    </location>
</feature>
<feature type="compositionally biased region" description="Low complexity" evidence="1">
    <location>
        <begin position="178"/>
        <end position="188"/>
    </location>
</feature>
<dbReference type="EMBL" id="CADCUE010000307">
    <property type="protein sequence ID" value="CAA9363930.1"/>
    <property type="molecule type" value="Genomic_DNA"/>
</dbReference>
<feature type="compositionally biased region" description="Low complexity" evidence="1">
    <location>
        <begin position="269"/>
        <end position="282"/>
    </location>
</feature>
<protein>
    <submittedName>
        <fullName evidence="2">Enoyl-CoA hydratase</fullName>
        <ecNumber evidence="2">4.2.1.17</ecNumber>
    </submittedName>
</protein>
<organism evidence="2">
    <name type="scientific">uncultured Frankineae bacterium</name>
    <dbReference type="NCBI Taxonomy" id="437475"/>
    <lineage>
        <taxon>Bacteria</taxon>
        <taxon>Bacillati</taxon>
        <taxon>Actinomycetota</taxon>
        <taxon>Actinomycetes</taxon>
        <taxon>Frankiales</taxon>
        <taxon>environmental samples</taxon>
    </lineage>
</organism>
<evidence type="ECO:0000313" key="2">
    <source>
        <dbReference type="EMBL" id="CAA9363930.1"/>
    </source>
</evidence>
<accession>A0A6J4MMZ0</accession>
<feature type="compositionally biased region" description="Basic residues" evidence="1">
    <location>
        <begin position="1"/>
        <end position="14"/>
    </location>
</feature>
<sequence length="282" mass="31062">GRSHLLRRRDRRQGRAPADVPPGRAQHDDPGVLAGAAGDRDAHQRRRERARGGPQQHRAALQRRDGPVGLRQRRVEQPGRRRRRGGAAARPYALARPCPAVVLHRAGEGPGAGPRGRAGRCHRWRRRPRHRVRPALRHRGRVLLRAGDQHRHDGGRRHAAAAGQGGARGLRPRDGLHGSARPGPSGVRGRSRAGGLRRPRVARRRRAADRPRDRRPLAARGVGHQGRAELRPRPPGRRRARADRDLAGRHVPAGRHGRGLHGQGREAPARLPRAAPRAARAV</sequence>
<feature type="non-terminal residue" evidence="2">
    <location>
        <position position="282"/>
    </location>
</feature>
<dbReference type="EC" id="4.2.1.17" evidence="2"/>
<name>A0A6J4MMZ0_9ACTN</name>
<keyword evidence="2" id="KW-0456">Lyase</keyword>
<evidence type="ECO:0000256" key="1">
    <source>
        <dbReference type="SAM" id="MobiDB-lite"/>
    </source>
</evidence>
<proteinExistence type="predicted"/>
<feature type="region of interest" description="Disordered" evidence="1">
    <location>
        <begin position="1"/>
        <end position="91"/>
    </location>
</feature>
<reference evidence="2" key="1">
    <citation type="submission" date="2020-02" db="EMBL/GenBank/DDBJ databases">
        <authorList>
            <person name="Meier V. D."/>
        </authorList>
    </citation>
    <scope>NUCLEOTIDE SEQUENCE</scope>
    <source>
        <strain evidence="2">AVDCRST_MAG16</strain>
    </source>
</reference>
<feature type="region of interest" description="Disordered" evidence="1">
    <location>
        <begin position="146"/>
        <end position="282"/>
    </location>
</feature>